<comment type="caution">
    <text evidence="8">The sequence shown here is derived from an EMBL/GenBank/DDBJ whole genome shotgun (WGS) entry which is preliminary data.</text>
</comment>
<gene>
    <name evidence="8" type="ORF">LCGC14_2200150</name>
</gene>
<accession>A0A0F9DH68</accession>
<dbReference type="PANTHER" id="PTHR36838:SF1">
    <property type="entry name" value="SLR1864 PROTEIN"/>
    <property type="match status" value="1"/>
</dbReference>
<dbReference type="InterPro" id="IPR004776">
    <property type="entry name" value="Mem_transp_PIN-like"/>
</dbReference>
<keyword evidence="2" id="KW-0813">Transport</keyword>
<feature type="transmembrane region" description="Helical" evidence="7">
    <location>
        <begin position="188"/>
        <end position="205"/>
    </location>
</feature>
<feature type="transmembrane region" description="Helical" evidence="7">
    <location>
        <begin position="54"/>
        <end position="73"/>
    </location>
</feature>
<feature type="transmembrane region" description="Helical" evidence="7">
    <location>
        <begin position="148"/>
        <end position="167"/>
    </location>
</feature>
<evidence type="ECO:0000256" key="7">
    <source>
        <dbReference type="SAM" id="Phobius"/>
    </source>
</evidence>
<dbReference type="Pfam" id="PF03547">
    <property type="entry name" value="Mem_trans"/>
    <property type="match status" value="1"/>
</dbReference>
<evidence type="ECO:0000256" key="1">
    <source>
        <dbReference type="ARBA" id="ARBA00004141"/>
    </source>
</evidence>
<feature type="non-terminal residue" evidence="8">
    <location>
        <position position="367"/>
    </location>
</feature>
<organism evidence="8">
    <name type="scientific">marine sediment metagenome</name>
    <dbReference type="NCBI Taxonomy" id="412755"/>
    <lineage>
        <taxon>unclassified sequences</taxon>
        <taxon>metagenomes</taxon>
        <taxon>ecological metagenomes</taxon>
    </lineage>
</organism>
<evidence type="ECO:0000256" key="2">
    <source>
        <dbReference type="ARBA" id="ARBA00022448"/>
    </source>
</evidence>
<sequence>MVTHWTIAAVSAAGTLAQLGQIFYHIVLPIGLLAGLGFVLQRKLGLDMPTLTRLNFYLIIPGLIYYAVVTSTLTGGRVFTVILFGVCMLAALAAVTYLVAILRGVPRDYRRAMLMTTIFYNSGNYGLPLQDLAFRSTGMGNAAQSVQVFVVIVQNLGNFTLGVLLAAGGGGREKLKRNLLHIAKFPPIYALAAALLTVQIGKWLGDDAAGAATRALAPFWQVIKYVRGAFIAVALCTLGAQLGLLRRSPNRYPVTVSVVLRLLVGPALGLAMVYAFGLTGFLAQVLLISTATPTAVNCMLLCLEFDNHPDYAARAVFYNGEIGKKGQGMRGATVVNMRYESYDVMGDRSSFAGNPFVLGRDGSRAEV</sequence>
<feature type="transmembrane region" description="Helical" evidence="7">
    <location>
        <begin position="225"/>
        <end position="245"/>
    </location>
</feature>
<evidence type="ECO:0000256" key="5">
    <source>
        <dbReference type="ARBA" id="ARBA00022989"/>
    </source>
</evidence>
<protein>
    <submittedName>
        <fullName evidence="8">Uncharacterized protein</fullName>
    </submittedName>
</protein>
<dbReference type="AlphaFoldDB" id="A0A0F9DH68"/>
<dbReference type="GO" id="GO:0016020">
    <property type="term" value="C:membrane"/>
    <property type="evidence" value="ECO:0007669"/>
    <property type="project" value="UniProtKB-SubCell"/>
</dbReference>
<proteinExistence type="predicted"/>
<evidence type="ECO:0000256" key="6">
    <source>
        <dbReference type="ARBA" id="ARBA00023136"/>
    </source>
</evidence>
<comment type="subcellular location">
    <subcellularLocation>
        <location evidence="1">Membrane</location>
        <topology evidence="1">Multi-pass membrane protein</topology>
    </subcellularLocation>
</comment>
<feature type="transmembrane region" description="Helical" evidence="7">
    <location>
        <begin position="22"/>
        <end position="42"/>
    </location>
</feature>
<keyword evidence="3" id="KW-1003">Cell membrane</keyword>
<keyword evidence="6 7" id="KW-0472">Membrane</keyword>
<feature type="transmembrane region" description="Helical" evidence="7">
    <location>
        <begin position="79"/>
        <end position="100"/>
    </location>
</feature>
<evidence type="ECO:0000313" key="8">
    <source>
        <dbReference type="EMBL" id="KKL60954.1"/>
    </source>
</evidence>
<evidence type="ECO:0000256" key="3">
    <source>
        <dbReference type="ARBA" id="ARBA00022475"/>
    </source>
</evidence>
<dbReference type="EMBL" id="LAZR01028972">
    <property type="protein sequence ID" value="KKL60954.1"/>
    <property type="molecule type" value="Genomic_DNA"/>
</dbReference>
<reference evidence="8" key="1">
    <citation type="journal article" date="2015" name="Nature">
        <title>Complex archaea that bridge the gap between prokaryotes and eukaryotes.</title>
        <authorList>
            <person name="Spang A."/>
            <person name="Saw J.H."/>
            <person name="Jorgensen S.L."/>
            <person name="Zaremba-Niedzwiedzka K."/>
            <person name="Martijn J."/>
            <person name="Lind A.E."/>
            <person name="van Eijk R."/>
            <person name="Schleper C."/>
            <person name="Guy L."/>
            <person name="Ettema T.J."/>
        </authorList>
    </citation>
    <scope>NUCLEOTIDE SEQUENCE</scope>
</reference>
<keyword evidence="4 7" id="KW-0812">Transmembrane</keyword>
<keyword evidence="5 7" id="KW-1133">Transmembrane helix</keyword>
<feature type="transmembrane region" description="Helical" evidence="7">
    <location>
        <begin position="252"/>
        <end position="275"/>
    </location>
</feature>
<dbReference type="PANTHER" id="PTHR36838">
    <property type="entry name" value="AUXIN EFFLUX CARRIER FAMILY PROTEIN"/>
    <property type="match status" value="1"/>
</dbReference>
<name>A0A0F9DH68_9ZZZZ</name>
<evidence type="ECO:0000256" key="4">
    <source>
        <dbReference type="ARBA" id="ARBA00022692"/>
    </source>
</evidence>
<dbReference type="GO" id="GO:0055085">
    <property type="term" value="P:transmembrane transport"/>
    <property type="evidence" value="ECO:0007669"/>
    <property type="project" value="InterPro"/>
</dbReference>
<feature type="transmembrane region" description="Helical" evidence="7">
    <location>
        <begin position="112"/>
        <end position="128"/>
    </location>
</feature>